<dbReference type="RefSeq" id="WP_115218310.1">
    <property type="nucleotide sequence ID" value="NZ_UHIA01000004.1"/>
</dbReference>
<organism evidence="2 3">
    <name type="scientific">Suttonella indologenes</name>
    <dbReference type="NCBI Taxonomy" id="13276"/>
    <lineage>
        <taxon>Bacteria</taxon>
        <taxon>Pseudomonadati</taxon>
        <taxon>Pseudomonadota</taxon>
        <taxon>Gammaproteobacteria</taxon>
        <taxon>Cardiobacteriales</taxon>
        <taxon>Cardiobacteriaceae</taxon>
        <taxon>Suttonella</taxon>
    </lineage>
</organism>
<feature type="compositionally biased region" description="Polar residues" evidence="1">
    <location>
        <begin position="23"/>
        <end position="34"/>
    </location>
</feature>
<feature type="region of interest" description="Disordered" evidence="1">
    <location>
        <begin position="22"/>
        <end position="58"/>
    </location>
</feature>
<evidence type="ECO:0000313" key="3">
    <source>
        <dbReference type="Proteomes" id="UP000254575"/>
    </source>
</evidence>
<evidence type="ECO:0000313" key="2">
    <source>
        <dbReference type="EMBL" id="SUO96536.1"/>
    </source>
</evidence>
<dbReference type="AlphaFoldDB" id="A0A380MWW2"/>
<dbReference type="CDD" id="cd20897">
    <property type="entry name" value="Smlt3025-like"/>
    <property type="match status" value="1"/>
</dbReference>
<gene>
    <name evidence="2" type="ORF">NCTC10717_01049</name>
</gene>
<reference evidence="2 3" key="1">
    <citation type="submission" date="2018-06" db="EMBL/GenBank/DDBJ databases">
        <authorList>
            <consortium name="Pathogen Informatics"/>
            <person name="Doyle S."/>
        </authorList>
    </citation>
    <scope>NUCLEOTIDE SEQUENCE [LARGE SCALE GENOMIC DNA]</scope>
    <source>
        <strain evidence="2 3">NCTC10717</strain>
    </source>
</reference>
<dbReference type="EMBL" id="UHIA01000004">
    <property type="protein sequence ID" value="SUO96536.1"/>
    <property type="molecule type" value="Genomic_DNA"/>
</dbReference>
<evidence type="ECO:0008006" key="4">
    <source>
        <dbReference type="Google" id="ProtNLM"/>
    </source>
</evidence>
<evidence type="ECO:0000256" key="1">
    <source>
        <dbReference type="SAM" id="MobiDB-lite"/>
    </source>
</evidence>
<accession>A0A380MWW2</accession>
<dbReference type="Proteomes" id="UP000254575">
    <property type="component" value="Unassembled WGS sequence"/>
</dbReference>
<dbReference type="InterPro" id="IPR049732">
    <property type="entry name" value="Smlt3025-like"/>
</dbReference>
<dbReference type="PROSITE" id="PS51257">
    <property type="entry name" value="PROKAR_LIPOPROTEIN"/>
    <property type="match status" value="1"/>
</dbReference>
<keyword evidence="3" id="KW-1185">Reference proteome</keyword>
<proteinExistence type="predicted"/>
<protein>
    <recommendedName>
        <fullName evidence="4">Lipoprotein</fullName>
    </recommendedName>
</protein>
<dbReference type="OrthoDB" id="6677179at2"/>
<sequence length="321" mass="36263">MKTRPLILSIALLSLVACDSKPTESSQSQSNTAPSHHAAADAQHTPATEKQDAMPAPSAADVGNLARAMGGGAAGIMPDDAPKDKYGKPYIIGNLGGVPVNLPPTIVRFVEYTDSPGFNPQALRNFKPSVRTYDSIITSFGFDFRNHDKQMLDRHNDALVEERKQELKVSRIQDNDWIRVSISAKFANSNPNFLDDSVAHYYERNPHLPHTPIYHYWQPNGEYFHGLQVNIHPGIDPKTGKAWREHEDAKDIFVYRDNEGRIKSIMNCTNKGIINSCTHRFKFPEEMSIFISIEYNRDNLPSWQELEKNAINMVLDFRKDK</sequence>
<name>A0A380MWW2_9GAMM</name>